<organism evidence="5 6">
    <name type="scientific">Mycolicibacterium vaccae ATCC 25954</name>
    <dbReference type="NCBI Taxonomy" id="1194972"/>
    <lineage>
        <taxon>Bacteria</taxon>
        <taxon>Bacillati</taxon>
        <taxon>Actinomycetota</taxon>
        <taxon>Actinomycetes</taxon>
        <taxon>Mycobacteriales</taxon>
        <taxon>Mycobacteriaceae</taxon>
        <taxon>Mycolicibacterium</taxon>
    </lineage>
</organism>
<dbReference type="PROSITE" id="PS50893">
    <property type="entry name" value="ABC_TRANSPORTER_2"/>
    <property type="match status" value="1"/>
</dbReference>
<dbReference type="InterPro" id="IPR017871">
    <property type="entry name" value="ABC_transporter-like_CS"/>
</dbReference>
<dbReference type="SMART" id="SM00382">
    <property type="entry name" value="AAA"/>
    <property type="match status" value="1"/>
</dbReference>
<dbReference type="PROSITE" id="PS00211">
    <property type="entry name" value="ABC_TRANSPORTER_1"/>
    <property type="match status" value="1"/>
</dbReference>
<feature type="domain" description="ABC transporter" evidence="4">
    <location>
        <begin position="1"/>
        <end position="233"/>
    </location>
</feature>
<gene>
    <name evidence="5" type="ORF">MVAC_25020</name>
</gene>
<dbReference type="SUPFAM" id="SSF52540">
    <property type="entry name" value="P-loop containing nucleoside triphosphate hydrolases"/>
    <property type="match status" value="1"/>
</dbReference>
<dbReference type="AlphaFoldDB" id="K0UF93"/>
<dbReference type="HOGENOM" id="CLU_000604_1_11_11"/>
<keyword evidence="3" id="KW-0067">ATP-binding</keyword>
<dbReference type="Proteomes" id="UP000006072">
    <property type="component" value="Unassembled WGS sequence"/>
</dbReference>
<evidence type="ECO:0000256" key="2">
    <source>
        <dbReference type="ARBA" id="ARBA00022741"/>
    </source>
</evidence>
<dbReference type="FunFam" id="3.40.50.300:FF:000134">
    <property type="entry name" value="Iron-enterobactin ABC transporter ATP-binding protein"/>
    <property type="match status" value="1"/>
</dbReference>
<comment type="caution">
    <text evidence="5">The sequence shown here is derived from an EMBL/GenBank/DDBJ whole genome shotgun (WGS) entry which is preliminary data.</text>
</comment>
<dbReference type="PANTHER" id="PTHR42794:SF2">
    <property type="entry name" value="ABC TRANSPORTER ATP-BINDING PROTEIN"/>
    <property type="match status" value="1"/>
</dbReference>
<dbReference type="CDD" id="cd03214">
    <property type="entry name" value="ABC_Iron-Siderophores_B12_Hemin"/>
    <property type="match status" value="1"/>
</dbReference>
<dbReference type="InterPro" id="IPR003439">
    <property type="entry name" value="ABC_transporter-like_ATP-bd"/>
</dbReference>
<dbReference type="PANTHER" id="PTHR42794">
    <property type="entry name" value="HEMIN IMPORT ATP-BINDING PROTEIN HMUV"/>
    <property type="match status" value="1"/>
</dbReference>
<dbReference type="PATRIC" id="fig|1194972.3.peg.4980"/>
<evidence type="ECO:0000313" key="5">
    <source>
        <dbReference type="EMBL" id="EJZ05531.1"/>
    </source>
</evidence>
<name>K0UF93_MYCVA</name>
<keyword evidence="2" id="KW-0547">Nucleotide-binding</keyword>
<evidence type="ECO:0000256" key="3">
    <source>
        <dbReference type="ARBA" id="ARBA00022840"/>
    </source>
</evidence>
<dbReference type="InterPro" id="IPR027417">
    <property type="entry name" value="P-loop_NTPase"/>
</dbReference>
<dbReference type="Pfam" id="PF00005">
    <property type="entry name" value="ABC_tran"/>
    <property type="match status" value="1"/>
</dbReference>
<dbReference type="EMBL" id="ALQA01000078">
    <property type="protein sequence ID" value="EJZ05531.1"/>
    <property type="molecule type" value="Genomic_DNA"/>
</dbReference>
<protein>
    <submittedName>
        <fullName evidence="5">ABC-type cobalamin/Fe3+-siderophore transporter, ATPase component</fullName>
    </submittedName>
</protein>
<evidence type="ECO:0000256" key="1">
    <source>
        <dbReference type="ARBA" id="ARBA00022448"/>
    </source>
</evidence>
<dbReference type="GO" id="GO:0005524">
    <property type="term" value="F:ATP binding"/>
    <property type="evidence" value="ECO:0007669"/>
    <property type="project" value="UniProtKB-KW"/>
</dbReference>
<sequence>MEVTDLRVTRGGRRVLDGVRVTARAGSMLGVIGPNGCGKSTLLQTMLRILAPASGSITVDGVDIGSMTARHLARTAAAVLQDGTGDFDLRVRDVVAMGRAPHKRMFQGDNAGDDAVVAESLARVDATDLTDRAFALLSGGERQRVLVARALAQQPRLLVMDEPTNHLDVRHQFEVLALPARLGVTAVVALHDLNLAAHYCDEIVVLRDGVQVCAGPPESVLTAELIADVWDVAAAVGPHPRTGRPHVTFDPSCAAGRVVATPW</sequence>
<accession>K0UF93</accession>
<evidence type="ECO:0000313" key="6">
    <source>
        <dbReference type="Proteomes" id="UP000006072"/>
    </source>
</evidence>
<dbReference type="InterPro" id="IPR003593">
    <property type="entry name" value="AAA+_ATPase"/>
</dbReference>
<keyword evidence="1" id="KW-0813">Transport</keyword>
<dbReference type="GO" id="GO:0016887">
    <property type="term" value="F:ATP hydrolysis activity"/>
    <property type="evidence" value="ECO:0007669"/>
    <property type="project" value="InterPro"/>
</dbReference>
<reference evidence="5 6" key="1">
    <citation type="journal article" date="2012" name="J. Bacteriol.">
        <title>Complete Genome Sequence of Mycobacterium vaccae Type Strain ATCC 25954.</title>
        <authorList>
            <person name="Ho Y.S."/>
            <person name="Adroub S.A."/>
            <person name="Abadi M."/>
            <person name="Al Alwan B."/>
            <person name="Alkhateeb R."/>
            <person name="Gao G."/>
            <person name="Ragab A."/>
            <person name="Ali S."/>
            <person name="van Soolingen D."/>
            <person name="Bitter W."/>
            <person name="Pain A."/>
            <person name="Abdallah A.M."/>
        </authorList>
    </citation>
    <scope>NUCLEOTIDE SEQUENCE [LARGE SCALE GENOMIC DNA]</scope>
    <source>
        <strain evidence="5 6">ATCC 25954</strain>
    </source>
</reference>
<evidence type="ECO:0000259" key="4">
    <source>
        <dbReference type="PROSITE" id="PS50893"/>
    </source>
</evidence>
<dbReference type="eggNOG" id="COG1120">
    <property type="taxonomic scope" value="Bacteria"/>
</dbReference>
<dbReference type="Gene3D" id="3.40.50.300">
    <property type="entry name" value="P-loop containing nucleotide triphosphate hydrolases"/>
    <property type="match status" value="1"/>
</dbReference>
<keyword evidence="6" id="KW-1185">Reference proteome</keyword>
<proteinExistence type="predicted"/>